<organism evidence="2 3">
    <name type="scientific">Thalassiosira oceanica</name>
    <name type="common">Marine diatom</name>
    <dbReference type="NCBI Taxonomy" id="159749"/>
    <lineage>
        <taxon>Eukaryota</taxon>
        <taxon>Sar</taxon>
        <taxon>Stramenopiles</taxon>
        <taxon>Ochrophyta</taxon>
        <taxon>Bacillariophyta</taxon>
        <taxon>Coscinodiscophyceae</taxon>
        <taxon>Thalassiosirophycidae</taxon>
        <taxon>Thalassiosirales</taxon>
        <taxon>Thalassiosiraceae</taxon>
        <taxon>Thalassiosira</taxon>
    </lineage>
</organism>
<evidence type="ECO:0000313" key="3">
    <source>
        <dbReference type="Proteomes" id="UP000266841"/>
    </source>
</evidence>
<evidence type="ECO:0000256" key="1">
    <source>
        <dbReference type="SAM" id="SignalP"/>
    </source>
</evidence>
<sequence>MKLIISSAFAAALVSSASANCVDIGNSAAGEVMMANGCFPTALPNTSGASCNDTPYAIEVCKIFIDREFTTWCSNVSVNKRRLKNQCANYVLQSEESGAEEEVVFSEDSGDNEDEDAPVPAVDTYPGLGKSKANFGVGCSSAGIWNERTIQAELVRAPMPVDSTMEEFLLMQIPSR</sequence>
<evidence type="ECO:0000313" key="2">
    <source>
        <dbReference type="EMBL" id="EJK62430.1"/>
    </source>
</evidence>
<protein>
    <submittedName>
        <fullName evidence="2">Uncharacterized protein</fullName>
    </submittedName>
</protein>
<dbReference type="AlphaFoldDB" id="K0SAV4"/>
<reference evidence="2 3" key="1">
    <citation type="journal article" date="2012" name="Genome Biol.">
        <title>Genome and low-iron response of an oceanic diatom adapted to chronic iron limitation.</title>
        <authorList>
            <person name="Lommer M."/>
            <person name="Specht M."/>
            <person name="Roy A.S."/>
            <person name="Kraemer L."/>
            <person name="Andreson R."/>
            <person name="Gutowska M.A."/>
            <person name="Wolf J."/>
            <person name="Bergner S.V."/>
            <person name="Schilhabel M.B."/>
            <person name="Klostermeier U.C."/>
            <person name="Beiko R.G."/>
            <person name="Rosenstiel P."/>
            <person name="Hippler M."/>
            <person name="Laroche J."/>
        </authorList>
    </citation>
    <scope>NUCLEOTIDE SEQUENCE [LARGE SCALE GENOMIC DNA]</scope>
    <source>
        <strain evidence="2 3">CCMP1005</strain>
    </source>
</reference>
<dbReference type="EMBL" id="AGNL01018888">
    <property type="protein sequence ID" value="EJK62430.1"/>
    <property type="molecule type" value="Genomic_DNA"/>
</dbReference>
<dbReference type="Proteomes" id="UP000266841">
    <property type="component" value="Unassembled WGS sequence"/>
</dbReference>
<gene>
    <name evidence="2" type="ORF">THAOC_16959</name>
</gene>
<feature type="signal peptide" evidence="1">
    <location>
        <begin position="1"/>
        <end position="19"/>
    </location>
</feature>
<keyword evidence="1" id="KW-0732">Signal</keyword>
<keyword evidence="3" id="KW-1185">Reference proteome</keyword>
<name>K0SAV4_THAOC</name>
<proteinExistence type="predicted"/>
<feature type="chain" id="PRO_5003837643" evidence="1">
    <location>
        <begin position="20"/>
        <end position="176"/>
    </location>
</feature>
<comment type="caution">
    <text evidence="2">The sequence shown here is derived from an EMBL/GenBank/DDBJ whole genome shotgun (WGS) entry which is preliminary data.</text>
</comment>
<accession>K0SAV4</accession>